<dbReference type="Proteomes" id="UP000887013">
    <property type="component" value="Unassembled WGS sequence"/>
</dbReference>
<gene>
    <name evidence="1" type="ORF">NPIL_38411</name>
</gene>
<accession>A0A8X6TCK1</accession>
<dbReference type="EMBL" id="BMAW01005377">
    <property type="protein sequence ID" value="GFS93830.1"/>
    <property type="molecule type" value="Genomic_DNA"/>
</dbReference>
<comment type="caution">
    <text evidence="1">The sequence shown here is derived from an EMBL/GenBank/DDBJ whole genome shotgun (WGS) entry which is preliminary data.</text>
</comment>
<dbReference type="AlphaFoldDB" id="A0A8X6TCK1"/>
<evidence type="ECO:0000313" key="2">
    <source>
        <dbReference type="Proteomes" id="UP000887013"/>
    </source>
</evidence>
<sequence length="116" mass="13279">TEVPLPLRGRGSLQAIVPLQVRTVYPTYSSIVLFNTARSSVCHSCRDIYRKRDSTVSRDFNYVTAIMYAKLKLVDIFPSKSMVIEYMPLPFRFGNKDVRIIVDCTEFPIQKPSSNN</sequence>
<protein>
    <submittedName>
        <fullName evidence="1">Uncharacterized protein</fullName>
    </submittedName>
</protein>
<evidence type="ECO:0000313" key="1">
    <source>
        <dbReference type="EMBL" id="GFS93830.1"/>
    </source>
</evidence>
<feature type="non-terminal residue" evidence="1">
    <location>
        <position position="1"/>
    </location>
</feature>
<proteinExistence type="predicted"/>
<reference evidence="1" key="1">
    <citation type="submission" date="2020-08" db="EMBL/GenBank/DDBJ databases">
        <title>Multicomponent nature underlies the extraordinary mechanical properties of spider dragline silk.</title>
        <authorList>
            <person name="Kono N."/>
            <person name="Nakamura H."/>
            <person name="Mori M."/>
            <person name="Yoshida Y."/>
            <person name="Ohtoshi R."/>
            <person name="Malay A.D."/>
            <person name="Moran D.A.P."/>
            <person name="Tomita M."/>
            <person name="Numata K."/>
            <person name="Arakawa K."/>
        </authorList>
    </citation>
    <scope>NUCLEOTIDE SEQUENCE</scope>
</reference>
<name>A0A8X6TCK1_NEPPI</name>
<keyword evidence="2" id="KW-1185">Reference proteome</keyword>
<dbReference type="OrthoDB" id="6125378at2759"/>
<organism evidence="1 2">
    <name type="scientific">Nephila pilipes</name>
    <name type="common">Giant wood spider</name>
    <name type="synonym">Nephila maculata</name>
    <dbReference type="NCBI Taxonomy" id="299642"/>
    <lineage>
        <taxon>Eukaryota</taxon>
        <taxon>Metazoa</taxon>
        <taxon>Ecdysozoa</taxon>
        <taxon>Arthropoda</taxon>
        <taxon>Chelicerata</taxon>
        <taxon>Arachnida</taxon>
        <taxon>Araneae</taxon>
        <taxon>Araneomorphae</taxon>
        <taxon>Entelegynae</taxon>
        <taxon>Araneoidea</taxon>
        <taxon>Nephilidae</taxon>
        <taxon>Nephila</taxon>
    </lineage>
</organism>